<dbReference type="EMBL" id="ACGK02000004">
    <property type="protein sequence ID" value="EGF22808.1"/>
    <property type="molecule type" value="Genomic_DNA"/>
</dbReference>
<dbReference type="Pfam" id="PF18921">
    <property type="entry name" value="Cyanophycin_syn"/>
    <property type="match status" value="1"/>
</dbReference>
<dbReference type="GeneID" id="93210776"/>
<dbReference type="OrthoDB" id="3186385at2"/>
<protein>
    <recommendedName>
        <fullName evidence="2">Cyanophycin synthase-like N-terminal domain-containing protein</fullName>
    </recommendedName>
</protein>
<feature type="compositionally biased region" description="Acidic residues" evidence="1">
    <location>
        <begin position="243"/>
        <end position="255"/>
    </location>
</feature>
<evidence type="ECO:0000259" key="2">
    <source>
        <dbReference type="Pfam" id="PF18921"/>
    </source>
</evidence>
<keyword evidence="4" id="KW-1185">Reference proteome</keyword>
<reference evidence="3 4" key="1">
    <citation type="submission" date="2011-02" db="EMBL/GenBank/DDBJ databases">
        <authorList>
            <person name="Muzny D."/>
            <person name="Qin X."/>
            <person name="Buhay C."/>
            <person name="Dugan-Rocha S."/>
            <person name="Ding Y."/>
            <person name="Chen G."/>
            <person name="Hawes A."/>
            <person name="Holder M."/>
            <person name="Jhangiani S."/>
            <person name="Johnson A."/>
            <person name="Khan Z."/>
            <person name="Li Z."/>
            <person name="Liu W."/>
            <person name="Liu X."/>
            <person name="Perez L."/>
            <person name="Shen H."/>
            <person name="Wang Q."/>
            <person name="Watt J."/>
            <person name="Xi L."/>
            <person name="Xin Y."/>
            <person name="Zhou J."/>
            <person name="Deng J."/>
            <person name="Jiang H."/>
            <person name="Liu Y."/>
            <person name="Qu J."/>
            <person name="Song X.-Z."/>
            <person name="Zhang L."/>
            <person name="Villasana D."/>
            <person name="Johnson A."/>
            <person name="Liu J."/>
            <person name="Liyanage D."/>
            <person name="Lorensuhewa L."/>
            <person name="Robinson T."/>
            <person name="Song A."/>
            <person name="Song B.-B."/>
            <person name="Dinh H."/>
            <person name="Thornton R."/>
            <person name="Coyle M."/>
            <person name="Francisco L."/>
            <person name="Jackson L."/>
            <person name="Javaid M."/>
            <person name="Korchina V."/>
            <person name="Kovar C."/>
            <person name="Mata R."/>
            <person name="Mathew T."/>
            <person name="Ngo R."/>
            <person name="Nguyen L."/>
            <person name="Nguyen N."/>
            <person name="Okwuonu G."/>
            <person name="Ongeri F."/>
            <person name="Pham C."/>
            <person name="Simmons D."/>
            <person name="Wilczek-Boney K."/>
            <person name="Hale W."/>
            <person name="Jakkamsetti A."/>
            <person name="Pham P."/>
            <person name="Ruth R."/>
            <person name="San Lucas F."/>
            <person name="Warren J."/>
            <person name="Zhang J."/>
            <person name="Zhao Z."/>
            <person name="Zhou C."/>
            <person name="Zhu D."/>
            <person name="Lee S."/>
            <person name="Bess C."/>
            <person name="Blankenburg K."/>
            <person name="Forbes L."/>
            <person name="Fu Q."/>
            <person name="Gubbala S."/>
            <person name="Hirani K."/>
            <person name="Jayaseelan J.C."/>
            <person name="Lara F."/>
            <person name="Munidasa M."/>
            <person name="Palculict T."/>
            <person name="Patil S."/>
            <person name="Pu L.-L."/>
            <person name="Saada N."/>
            <person name="Tang L."/>
            <person name="Weissenberger G."/>
            <person name="Zhu Y."/>
            <person name="Hemphill L."/>
            <person name="Shang Y."/>
            <person name="Youmans B."/>
            <person name="Ayvaz T."/>
            <person name="Ross M."/>
            <person name="Santibanez J."/>
            <person name="Aqrawi P."/>
            <person name="Gross S."/>
            <person name="Joshi V."/>
            <person name="Fowler G."/>
            <person name="Nazareth L."/>
            <person name="Reid J."/>
            <person name="Worley K."/>
            <person name="Petrosino J."/>
            <person name="Highlander S."/>
            <person name="Gibbs R."/>
        </authorList>
    </citation>
    <scope>NUCLEOTIDE SEQUENCE [LARGE SCALE GENOMIC DNA]</scope>
    <source>
        <strain evidence="3 4">DSM 15829</strain>
    </source>
</reference>
<feature type="compositionally biased region" description="Basic and acidic residues" evidence="1">
    <location>
        <begin position="214"/>
        <end position="225"/>
    </location>
</feature>
<feature type="domain" description="Cyanophycin synthase-like N-terminal" evidence="2">
    <location>
        <begin position="40"/>
        <end position="133"/>
    </location>
</feature>
<evidence type="ECO:0000313" key="4">
    <source>
        <dbReference type="Proteomes" id="UP000005947"/>
    </source>
</evidence>
<gene>
    <name evidence="3" type="ORF">HMPREF0091_11134</name>
</gene>
<feature type="compositionally biased region" description="Polar residues" evidence="1">
    <location>
        <begin position="274"/>
        <end position="285"/>
    </location>
</feature>
<accession>F1T6T3</accession>
<proteinExistence type="predicted"/>
<evidence type="ECO:0000256" key="1">
    <source>
        <dbReference type="SAM" id="MobiDB-lite"/>
    </source>
</evidence>
<dbReference type="InterPro" id="IPR044019">
    <property type="entry name" value="Cyanophycin_syn_N"/>
</dbReference>
<organism evidence="3 4">
    <name type="scientific">Fannyhessea vaginae DSM 15829</name>
    <dbReference type="NCBI Taxonomy" id="525256"/>
    <lineage>
        <taxon>Bacteria</taxon>
        <taxon>Bacillati</taxon>
        <taxon>Actinomycetota</taxon>
        <taxon>Coriobacteriia</taxon>
        <taxon>Coriobacteriales</taxon>
        <taxon>Atopobiaceae</taxon>
        <taxon>Fannyhessea</taxon>
    </lineage>
</organism>
<name>F1T6T3_9ACTN</name>
<dbReference type="Proteomes" id="UP000005947">
    <property type="component" value="Unassembled WGS sequence"/>
</dbReference>
<feature type="region of interest" description="Disordered" evidence="1">
    <location>
        <begin position="214"/>
        <end position="345"/>
    </location>
</feature>
<dbReference type="eggNOG" id="ENOG5033XVV">
    <property type="taxonomic scope" value="Bacteria"/>
</dbReference>
<comment type="caution">
    <text evidence="3">The sequence shown here is derived from an EMBL/GenBank/DDBJ whole genome shotgun (WGS) entry which is preliminary data.</text>
</comment>
<feature type="compositionally biased region" description="Polar residues" evidence="1">
    <location>
        <begin position="302"/>
        <end position="311"/>
    </location>
</feature>
<sequence>MKSSYQSSVISLKKVAIDAKKFVATIELSSKAPLMTCDDLEATTRIYNLFPAIINHVCMGDASDTFKDVMGNTELAHLLEHVCVELLAQTNLAGDISAGKTFIAREDARTYTLEFICNDDVLVTAAFSSAIWIMNWAFGGARGTKPNVEAIVSGLCALIDSLPSELELPPEARTSVEDSATACDNAEGKSDAEACDNAEASDDVACDNAEISDVADHNGDTKDNPDVADTQSENAHDVSVVENADDEVESAESADAEPAAKTPADTESVDTESVDTASSATNSDAEASDELPIEPKPAPVPQETSRTTSTEDAPADKKTSRQNKSNSKRADLDGTMKLPRSRRIR</sequence>
<dbReference type="AlphaFoldDB" id="F1T6T3"/>
<evidence type="ECO:0000313" key="3">
    <source>
        <dbReference type="EMBL" id="EGF22808.1"/>
    </source>
</evidence>
<dbReference type="RefSeq" id="WP_006303344.1">
    <property type="nucleotide sequence ID" value="NZ_ACGK02000004.1"/>
</dbReference>